<evidence type="ECO:0000313" key="2">
    <source>
        <dbReference type="EMBL" id="QFG00669.1"/>
    </source>
</evidence>
<protein>
    <submittedName>
        <fullName evidence="2">Uncharacterized protein</fullName>
    </submittedName>
</protein>
<sequence>MGDRKLLAALLTSIVSFFVLPLVFMQPYDTYFEVCLGVSIVSAPIIFTYGIFTSIWAERVANRREKKKELVMFALHGAFGIGFIGIPCLYPFWDTDFFMYGWTILVCGMICSIFYYFFDLFIRKLLIK</sequence>
<name>A0A5J6SRK4_9BACI</name>
<evidence type="ECO:0000313" key="3">
    <source>
        <dbReference type="Proteomes" id="UP000325517"/>
    </source>
</evidence>
<dbReference type="AlphaFoldDB" id="A0A5J6SRK4"/>
<proteinExistence type="predicted"/>
<dbReference type="RefSeq" id="WP_151701550.1">
    <property type="nucleotide sequence ID" value="NZ_CP031223.1"/>
</dbReference>
<dbReference type="Proteomes" id="UP000325517">
    <property type="component" value="Chromosome"/>
</dbReference>
<keyword evidence="1" id="KW-1133">Transmembrane helix</keyword>
<dbReference type="EMBL" id="CP031223">
    <property type="protein sequence ID" value="QFG00669.1"/>
    <property type="molecule type" value="Genomic_DNA"/>
</dbReference>
<keyword evidence="3" id="KW-1185">Reference proteome</keyword>
<feature type="transmembrane region" description="Helical" evidence="1">
    <location>
        <begin position="7"/>
        <end position="25"/>
    </location>
</feature>
<feature type="transmembrane region" description="Helical" evidence="1">
    <location>
        <begin position="31"/>
        <end position="52"/>
    </location>
</feature>
<organism evidence="2 3">
    <name type="scientific">Psychrobacillus glaciei</name>
    <dbReference type="NCBI Taxonomy" id="2283160"/>
    <lineage>
        <taxon>Bacteria</taxon>
        <taxon>Bacillati</taxon>
        <taxon>Bacillota</taxon>
        <taxon>Bacilli</taxon>
        <taxon>Bacillales</taxon>
        <taxon>Bacillaceae</taxon>
        <taxon>Psychrobacillus</taxon>
    </lineage>
</organism>
<keyword evidence="1" id="KW-0812">Transmembrane</keyword>
<accession>A0A5J6SRK4</accession>
<reference evidence="2 3" key="1">
    <citation type="submission" date="2018-07" db="EMBL/GenBank/DDBJ databases">
        <title>Complete genome sequence of Psychrobacillus sp. PB01, isolated from iceberg, and comparative genome analysis of Psychrobacillus strains.</title>
        <authorList>
            <person name="Lee P.C."/>
        </authorList>
    </citation>
    <scope>NUCLEOTIDE SEQUENCE [LARGE SCALE GENOMIC DNA]</scope>
    <source>
        <strain evidence="2 3">PB01</strain>
    </source>
</reference>
<feature type="transmembrane region" description="Helical" evidence="1">
    <location>
        <begin position="99"/>
        <end position="118"/>
    </location>
</feature>
<keyword evidence="1" id="KW-0472">Membrane</keyword>
<evidence type="ECO:0000256" key="1">
    <source>
        <dbReference type="SAM" id="Phobius"/>
    </source>
</evidence>
<feature type="transmembrane region" description="Helical" evidence="1">
    <location>
        <begin position="73"/>
        <end position="93"/>
    </location>
</feature>
<dbReference type="KEGG" id="psyo:PB01_18755"/>
<gene>
    <name evidence="2" type="ORF">PB01_18755</name>
</gene>
<dbReference type="OrthoDB" id="2609634at2"/>